<accession>A0A177AGT0</accession>
<evidence type="ECO:0000313" key="2">
    <source>
        <dbReference type="EMBL" id="OAF61316.1"/>
    </source>
</evidence>
<evidence type="ECO:0000256" key="1">
    <source>
        <dbReference type="SAM" id="MobiDB-lite"/>
    </source>
</evidence>
<dbReference type="AlphaFoldDB" id="A0A177AGT0"/>
<dbReference type="Proteomes" id="UP000077154">
    <property type="component" value="Unassembled WGS sequence"/>
</dbReference>
<feature type="region of interest" description="Disordered" evidence="1">
    <location>
        <begin position="128"/>
        <end position="149"/>
    </location>
</feature>
<feature type="compositionally biased region" description="Low complexity" evidence="1">
    <location>
        <begin position="53"/>
        <end position="65"/>
    </location>
</feature>
<dbReference type="VEuPathDB" id="FungiDB:GMDG_08736"/>
<feature type="compositionally biased region" description="Basic residues" evidence="1">
    <location>
        <begin position="140"/>
        <end position="149"/>
    </location>
</feature>
<name>A0A177AGT0_9PEZI</name>
<dbReference type="RefSeq" id="XP_024326591.1">
    <property type="nucleotide sequence ID" value="XM_024465873.1"/>
</dbReference>
<reference evidence="2" key="1">
    <citation type="submission" date="2016-03" db="EMBL/GenBank/DDBJ databases">
        <title>Updated assembly of Pseudogymnoascus destructans, the fungus causing white-nose syndrome of bats.</title>
        <authorList>
            <person name="Palmer J.M."/>
            <person name="Drees K.P."/>
            <person name="Foster J.T."/>
            <person name="Lindner D.L."/>
        </authorList>
    </citation>
    <scope>NUCLEOTIDE SEQUENCE [LARGE SCALE GENOMIC DNA]</scope>
    <source>
        <strain evidence="2">20631-21</strain>
    </source>
</reference>
<dbReference type="EMBL" id="KV441389">
    <property type="protein sequence ID" value="OAF61316.1"/>
    <property type="molecule type" value="Genomic_DNA"/>
</dbReference>
<organism evidence="2">
    <name type="scientific">Pseudogymnoascus destructans</name>
    <dbReference type="NCBI Taxonomy" id="655981"/>
    <lineage>
        <taxon>Eukaryota</taxon>
        <taxon>Fungi</taxon>
        <taxon>Dikarya</taxon>
        <taxon>Ascomycota</taxon>
        <taxon>Pezizomycotina</taxon>
        <taxon>Leotiomycetes</taxon>
        <taxon>Thelebolales</taxon>
        <taxon>Thelebolaceae</taxon>
        <taxon>Pseudogymnoascus</taxon>
    </lineage>
</organism>
<dbReference type="GeneID" id="36285289"/>
<proteinExistence type="predicted"/>
<sequence>MDLVACFTHDAEAALATGNESAASELGDALRSQEGHPICLSGGGGDVSRNEGVASSAVRRAANSSQRNQGSYSHQDQHQPTNPNTESNKKTYRDASQLHSAVPTLGAGRGPDAIVRLDPTSFCLKAVQTEHSERSQKGPGGRRNRHCQS</sequence>
<feature type="compositionally biased region" description="Polar residues" evidence="1">
    <location>
        <begin position="66"/>
        <end position="86"/>
    </location>
</feature>
<gene>
    <name evidence="2" type="ORF">VC83_02205</name>
</gene>
<feature type="region of interest" description="Disordered" evidence="1">
    <location>
        <begin position="17"/>
        <end position="115"/>
    </location>
</feature>
<protein>
    <submittedName>
        <fullName evidence="2">Uncharacterized protein</fullName>
    </submittedName>
</protein>